<comment type="subcellular location">
    <subcellularLocation>
        <location evidence="4">Cytoplasm</location>
    </subcellularLocation>
</comment>
<comment type="subunit">
    <text evidence="4">Homodimer. Heterotetramer of two MnmE and two MnmG subunits.</text>
</comment>
<feature type="binding site" evidence="4">
    <location>
        <position position="242"/>
    </location>
    <ligand>
        <name>K(+)</name>
        <dbReference type="ChEBI" id="CHEBI:29103"/>
    </ligand>
</feature>
<dbReference type="PROSITE" id="PS51709">
    <property type="entry name" value="G_TRME"/>
    <property type="match status" value="1"/>
</dbReference>
<feature type="binding site" evidence="4">
    <location>
        <begin position="242"/>
        <end position="248"/>
    </location>
    <ligand>
        <name>GTP</name>
        <dbReference type="ChEBI" id="CHEBI:37565"/>
    </ligand>
</feature>
<dbReference type="NCBIfam" id="NF003661">
    <property type="entry name" value="PRK05291.1-3"/>
    <property type="match status" value="1"/>
</dbReference>
<feature type="binding site" evidence="4">
    <location>
        <position position="247"/>
    </location>
    <ligand>
        <name>K(+)</name>
        <dbReference type="ChEBI" id="CHEBI:29103"/>
    </ligand>
</feature>
<dbReference type="InterPro" id="IPR025867">
    <property type="entry name" value="MnmE_helical"/>
</dbReference>
<feature type="binding site" evidence="4">
    <location>
        <position position="223"/>
    </location>
    <ligand>
        <name>K(+)</name>
        <dbReference type="ChEBI" id="CHEBI:29103"/>
    </ligand>
</feature>
<dbReference type="RefSeq" id="WP_218316036.1">
    <property type="nucleotide sequence ID" value="NZ_JAGSPB010000001.1"/>
</dbReference>
<dbReference type="HAMAP" id="MF_00379">
    <property type="entry name" value="GTPase_MnmE"/>
    <property type="match status" value="1"/>
</dbReference>
<dbReference type="Pfam" id="PF12631">
    <property type="entry name" value="MnmE_helical"/>
    <property type="match status" value="1"/>
</dbReference>
<dbReference type="InterPro" id="IPR005225">
    <property type="entry name" value="Small_GTP-bd"/>
</dbReference>
<name>A0ABS6SMF2_9SPHN</name>
<evidence type="ECO:0000313" key="6">
    <source>
        <dbReference type="EMBL" id="MBV7265598.1"/>
    </source>
</evidence>
<feature type="binding site" evidence="4">
    <location>
        <position position="248"/>
    </location>
    <ligand>
        <name>Mg(2+)</name>
        <dbReference type="ChEBI" id="CHEBI:18420"/>
    </ligand>
</feature>
<sequence>MTDTIFAVSSGAPPAAIGVVRVSGGRAGRAVGELAGRCIEPRHASLAKLRGSRGEVLDEALVLWFPGPNTATGEDLAEFHCHGGRAVLAAVEAALAKLDGFRRAEPGEFTRRAFANGRIDLAESEGLADLLAAETELQRASAITNANGALSQKVEAWRSELLRLSAQIEAALDFSDEDDVEELPQSFTWNTSALLGEIDEWLARPRSEMLGEGVRVAIAGPPNAGKSTLFNALVESEAAITSSIAGTTRDLIERSVDVEGVPFTFIDTAGLRDLSLDPTADPIEAIGIDRAREALTGANIVLWLGEEGEGPINAWEVSAKADLKGSSRKSGDGVHHVSAATGAGLAELKYALVNAARSFLPKPSQASLNARQHRRLEEAASALRSVGALRDPLLIGEELRRARVAFDRLVGRSTTEDMLDALFGRFCIGK</sequence>
<feature type="binding site" evidence="4">
    <location>
        <position position="78"/>
    </location>
    <ligand>
        <name>(6S)-5-formyl-5,6,7,8-tetrahydrofolate</name>
        <dbReference type="ChEBI" id="CHEBI:57457"/>
    </ligand>
</feature>
<feature type="binding site" evidence="4">
    <location>
        <position position="430"/>
    </location>
    <ligand>
        <name>(6S)-5-formyl-5,6,7,8-tetrahydrofolate</name>
        <dbReference type="ChEBI" id="CHEBI:57457"/>
    </ligand>
</feature>
<dbReference type="CDD" id="cd14858">
    <property type="entry name" value="TrmE_N"/>
    <property type="match status" value="1"/>
</dbReference>
<keyword evidence="4 6" id="KW-0378">Hydrolase</keyword>
<dbReference type="Proteomes" id="UP000699975">
    <property type="component" value="Unassembled WGS sequence"/>
</dbReference>
<comment type="similarity">
    <text evidence="1 4">Belongs to the TRAFAC class TrmE-Era-EngA-EngB-Septin-like GTPase superfamily. TrmE GTPase family.</text>
</comment>
<evidence type="ECO:0000256" key="1">
    <source>
        <dbReference type="ARBA" id="ARBA00011043"/>
    </source>
</evidence>
<evidence type="ECO:0000256" key="4">
    <source>
        <dbReference type="HAMAP-Rule" id="MF_00379"/>
    </source>
</evidence>
<keyword evidence="2 4" id="KW-0819">tRNA processing</keyword>
<dbReference type="InterPro" id="IPR004520">
    <property type="entry name" value="GTPase_MnmE"/>
</dbReference>
<gene>
    <name evidence="4 6" type="primary">mnmE</name>
    <name evidence="4" type="synonym">trmE</name>
    <name evidence="6" type="ORF">KCG45_05355</name>
</gene>
<keyword evidence="4" id="KW-0342">GTP-binding</keyword>
<dbReference type="InterPro" id="IPR006073">
    <property type="entry name" value="GTP-bd"/>
</dbReference>
<comment type="cofactor">
    <cofactor evidence="4">
        <name>K(+)</name>
        <dbReference type="ChEBI" id="CHEBI:29103"/>
    </cofactor>
    <text evidence="4">Binds 1 potassium ion per subunit.</text>
</comment>
<keyword evidence="4" id="KW-0479">Metal-binding</keyword>
<feature type="binding site" evidence="4">
    <location>
        <position position="227"/>
    </location>
    <ligand>
        <name>Mg(2+)</name>
        <dbReference type="ChEBI" id="CHEBI:18420"/>
    </ligand>
</feature>
<protein>
    <recommendedName>
        <fullName evidence="4">tRNA modification GTPase MnmE</fullName>
        <ecNumber evidence="4">3.6.-.-</ecNumber>
    </recommendedName>
</protein>
<organism evidence="6 7">
    <name type="scientific">Erythrobacter ani</name>
    <dbReference type="NCBI Taxonomy" id="2827235"/>
    <lineage>
        <taxon>Bacteria</taxon>
        <taxon>Pseudomonadati</taxon>
        <taxon>Pseudomonadota</taxon>
        <taxon>Alphaproteobacteria</taxon>
        <taxon>Sphingomonadales</taxon>
        <taxon>Erythrobacteraceae</taxon>
        <taxon>Erythrobacter/Porphyrobacter group</taxon>
        <taxon>Erythrobacter</taxon>
    </lineage>
</organism>
<evidence type="ECO:0000256" key="3">
    <source>
        <dbReference type="ARBA" id="ARBA00022958"/>
    </source>
</evidence>
<dbReference type="InterPro" id="IPR031168">
    <property type="entry name" value="G_TrmE"/>
</dbReference>
<proteinExistence type="inferred from homology"/>
<feature type="binding site" evidence="4">
    <location>
        <position position="118"/>
    </location>
    <ligand>
        <name>(6S)-5-formyl-5,6,7,8-tetrahydrofolate</name>
        <dbReference type="ChEBI" id="CHEBI:57457"/>
    </ligand>
</feature>
<dbReference type="Pfam" id="PF01926">
    <property type="entry name" value="MMR_HSR1"/>
    <property type="match status" value="1"/>
</dbReference>
<dbReference type="EC" id="3.6.-.-" evidence="4"/>
<comment type="caution">
    <text evidence="4">Lacks conserved residue(s) required for the propagation of feature annotation.</text>
</comment>
<feature type="binding site" evidence="4">
    <location>
        <begin position="223"/>
        <end position="228"/>
    </location>
    <ligand>
        <name>GTP</name>
        <dbReference type="ChEBI" id="CHEBI:37565"/>
    </ligand>
</feature>
<reference evidence="6 7" key="1">
    <citation type="submission" date="2021-04" db="EMBL/GenBank/DDBJ databases">
        <authorList>
            <person name="Pira H."/>
            <person name="Risdian C."/>
            <person name="Wink J."/>
        </authorList>
    </citation>
    <scope>NUCLEOTIDE SEQUENCE [LARGE SCALE GENOMIC DNA]</scope>
    <source>
        <strain evidence="6 7">WH131</strain>
    </source>
</reference>
<feature type="domain" description="TrmE-type G" evidence="5">
    <location>
        <begin position="213"/>
        <end position="357"/>
    </location>
</feature>
<keyword evidence="7" id="KW-1185">Reference proteome</keyword>
<dbReference type="PANTHER" id="PTHR42714:SF2">
    <property type="entry name" value="TRNA MODIFICATION GTPASE GTPBP3, MITOCHONDRIAL"/>
    <property type="match status" value="1"/>
</dbReference>
<feature type="binding site" evidence="4">
    <location>
        <position position="21"/>
    </location>
    <ligand>
        <name>(6S)-5-formyl-5,6,7,8-tetrahydrofolate</name>
        <dbReference type="ChEBI" id="CHEBI:57457"/>
    </ligand>
</feature>
<dbReference type="GO" id="GO:0016787">
    <property type="term" value="F:hydrolase activity"/>
    <property type="evidence" value="ECO:0007669"/>
    <property type="project" value="UniProtKB-KW"/>
</dbReference>
<keyword evidence="4" id="KW-0547">Nucleotide-binding</keyword>
<comment type="function">
    <text evidence="4">Exhibits a very high intrinsic GTPase hydrolysis rate. Involved in the addition of a carboxymethylaminomethyl (cmnm) group at the wobble position (U34) of certain tRNAs, forming tRNA-cmnm(5)s(2)U34.</text>
</comment>
<dbReference type="EMBL" id="JAGSPB010000001">
    <property type="protein sequence ID" value="MBV7265598.1"/>
    <property type="molecule type" value="Genomic_DNA"/>
</dbReference>
<dbReference type="Pfam" id="PF10396">
    <property type="entry name" value="TrmE_N"/>
    <property type="match status" value="1"/>
</dbReference>
<evidence type="ECO:0000259" key="5">
    <source>
        <dbReference type="PROSITE" id="PS51709"/>
    </source>
</evidence>
<dbReference type="CDD" id="cd04164">
    <property type="entry name" value="trmE"/>
    <property type="match status" value="1"/>
</dbReference>
<keyword evidence="4" id="KW-0460">Magnesium</keyword>
<evidence type="ECO:0000256" key="2">
    <source>
        <dbReference type="ARBA" id="ARBA00022694"/>
    </source>
</evidence>
<evidence type="ECO:0000313" key="7">
    <source>
        <dbReference type="Proteomes" id="UP000699975"/>
    </source>
</evidence>
<keyword evidence="4" id="KW-0963">Cytoplasm</keyword>
<feature type="binding site" evidence="4">
    <location>
        <position position="244"/>
    </location>
    <ligand>
        <name>K(+)</name>
        <dbReference type="ChEBI" id="CHEBI:29103"/>
    </ligand>
</feature>
<feature type="binding site" evidence="4">
    <location>
        <begin position="267"/>
        <end position="270"/>
    </location>
    <ligand>
        <name>GTP</name>
        <dbReference type="ChEBI" id="CHEBI:37565"/>
    </ligand>
</feature>
<dbReference type="NCBIfam" id="TIGR00231">
    <property type="entry name" value="small_GTP"/>
    <property type="match status" value="1"/>
</dbReference>
<comment type="caution">
    <text evidence="6">The sequence shown here is derived from an EMBL/GenBank/DDBJ whole genome shotgun (WGS) entry which is preliminary data.</text>
</comment>
<dbReference type="PANTHER" id="PTHR42714">
    <property type="entry name" value="TRNA MODIFICATION GTPASE GTPBP3"/>
    <property type="match status" value="1"/>
</dbReference>
<keyword evidence="3 4" id="KW-0630">Potassium</keyword>
<dbReference type="InterPro" id="IPR018948">
    <property type="entry name" value="GTP-bd_TrmE_N"/>
</dbReference>
<accession>A0ABS6SMF2</accession>